<evidence type="ECO:0000313" key="1">
    <source>
        <dbReference type="EMBL" id="KAI3676912.1"/>
    </source>
</evidence>
<evidence type="ECO:0000313" key="2">
    <source>
        <dbReference type="Proteomes" id="UP001056120"/>
    </source>
</evidence>
<comment type="caution">
    <text evidence="1">The sequence shown here is derived from an EMBL/GenBank/DDBJ whole genome shotgun (WGS) entry which is preliminary data.</text>
</comment>
<dbReference type="EMBL" id="CM042046">
    <property type="protein sequence ID" value="KAI3676912.1"/>
    <property type="molecule type" value="Genomic_DNA"/>
</dbReference>
<keyword evidence="2" id="KW-1185">Reference proteome</keyword>
<organism evidence="1 2">
    <name type="scientific">Smallanthus sonchifolius</name>
    <dbReference type="NCBI Taxonomy" id="185202"/>
    <lineage>
        <taxon>Eukaryota</taxon>
        <taxon>Viridiplantae</taxon>
        <taxon>Streptophyta</taxon>
        <taxon>Embryophyta</taxon>
        <taxon>Tracheophyta</taxon>
        <taxon>Spermatophyta</taxon>
        <taxon>Magnoliopsida</taxon>
        <taxon>eudicotyledons</taxon>
        <taxon>Gunneridae</taxon>
        <taxon>Pentapetalae</taxon>
        <taxon>asterids</taxon>
        <taxon>campanulids</taxon>
        <taxon>Asterales</taxon>
        <taxon>Asteraceae</taxon>
        <taxon>Asteroideae</taxon>
        <taxon>Heliantheae alliance</taxon>
        <taxon>Millerieae</taxon>
        <taxon>Smallanthus</taxon>
    </lineage>
</organism>
<accession>A0ACB8Y0C2</accession>
<protein>
    <submittedName>
        <fullName evidence="1">Uncharacterized protein</fullName>
    </submittedName>
</protein>
<sequence>MASSMKYSVLLMFIMLPLTSFASSSSSCPLTKLFLHDLQLQCPTTIMYSWPIKMNGESLDKVLSSNQTNAYVAILFYASWCPFSSNVQPMFDALSSMYPQIKHVMVEQSSVPPTVFSRYGIHGVPSILIANRTARMRHHGQKELYSLVHFYQKTTGLKPVMDLTKDPIHFPEYESTTTDSHTKTQLKSIISKEPYLIFSLFFLFSKALVYLYPNMISNIIALWLAYIPHLNLAIFGESRQLLGRVLQLVDFKRAFGKRNLIRSARAWTSWLASFSFCKTSSSKASQGGKL</sequence>
<dbReference type="Proteomes" id="UP001056120">
    <property type="component" value="Linkage Group LG29"/>
</dbReference>
<reference evidence="1 2" key="2">
    <citation type="journal article" date="2022" name="Mol. Ecol. Resour.">
        <title>The genomes of chicory, endive, great burdock and yacon provide insights into Asteraceae paleo-polyploidization history and plant inulin production.</title>
        <authorList>
            <person name="Fan W."/>
            <person name="Wang S."/>
            <person name="Wang H."/>
            <person name="Wang A."/>
            <person name="Jiang F."/>
            <person name="Liu H."/>
            <person name="Zhao H."/>
            <person name="Xu D."/>
            <person name="Zhang Y."/>
        </authorList>
    </citation>
    <scope>NUCLEOTIDE SEQUENCE [LARGE SCALE GENOMIC DNA]</scope>
    <source>
        <strain evidence="2">cv. Yunnan</strain>
        <tissue evidence="1">Leaves</tissue>
    </source>
</reference>
<proteinExistence type="predicted"/>
<name>A0ACB8Y0C2_9ASTR</name>
<reference evidence="2" key="1">
    <citation type="journal article" date="2022" name="Mol. Ecol. Resour.">
        <title>The genomes of chicory, endive, great burdock and yacon provide insights into Asteraceae palaeo-polyploidization history and plant inulin production.</title>
        <authorList>
            <person name="Fan W."/>
            <person name="Wang S."/>
            <person name="Wang H."/>
            <person name="Wang A."/>
            <person name="Jiang F."/>
            <person name="Liu H."/>
            <person name="Zhao H."/>
            <person name="Xu D."/>
            <person name="Zhang Y."/>
        </authorList>
    </citation>
    <scope>NUCLEOTIDE SEQUENCE [LARGE SCALE GENOMIC DNA]</scope>
    <source>
        <strain evidence="2">cv. Yunnan</strain>
    </source>
</reference>
<gene>
    <name evidence="1" type="ORF">L1987_86527</name>
</gene>